<sequence length="112" mass="12865">MSLSTTMPLSIYLAIAMLIALAAWACSRLYQQHQQGRNAVEKTADITILDKQAIDSTCQNEQQEYWIWVKKGQFGPKREFQVGIHYFQALNPGDRGVLTYRGDKFVHFALKR</sequence>
<evidence type="ECO:0000313" key="1">
    <source>
        <dbReference type="EMBL" id="SDH88687.1"/>
    </source>
</evidence>
<dbReference type="Pfam" id="PF10694">
    <property type="entry name" value="DUF2500"/>
    <property type="match status" value="1"/>
</dbReference>
<dbReference type="AlphaFoldDB" id="A0A1G8G2V0"/>
<accession>A0A1G8G2V0</accession>
<dbReference type="Gene3D" id="2.40.50.660">
    <property type="match status" value="1"/>
</dbReference>
<dbReference type="EMBL" id="FNDD01000034">
    <property type="protein sequence ID" value="SDH88687.1"/>
    <property type="molecule type" value="Genomic_DNA"/>
</dbReference>
<name>A0A1G8G2V0_9VIBR</name>
<keyword evidence="2" id="KW-1185">Reference proteome</keyword>
<protein>
    <recommendedName>
        <fullName evidence="3">DUF2500 domain-containing protein</fullName>
    </recommendedName>
</protein>
<proteinExistence type="predicted"/>
<evidence type="ECO:0000313" key="2">
    <source>
        <dbReference type="Proteomes" id="UP000198854"/>
    </source>
</evidence>
<evidence type="ECO:0008006" key="3">
    <source>
        <dbReference type="Google" id="ProtNLM"/>
    </source>
</evidence>
<dbReference type="InterPro" id="IPR019635">
    <property type="entry name" value="DUF2500"/>
</dbReference>
<reference evidence="2" key="1">
    <citation type="submission" date="2016-10" db="EMBL/GenBank/DDBJ databases">
        <authorList>
            <person name="Varghese N."/>
            <person name="Submissions S."/>
        </authorList>
    </citation>
    <scope>NUCLEOTIDE SEQUENCE [LARGE SCALE GENOMIC DNA]</scope>
    <source>
        <strain evidence="2">CGMCC 1.10228</strain>
    </source>
</reference>
<organism evidence="1 2">
    <name type="scientific">Vibrio xiamenensis</name>
    <dbReference type="NCBI Taxonomy" id="861298"/>
    <lineage>
        <taxon>Bacteria</taxon>
        <taxon>Pseudomonadati</taxon>
        <taxon>Pseudomonadota</taxon>
        <taxon>Gammaproteobacteria</taxon>
        <taxon>Vibrionales</taxon>
        <taxon>Vibrionaceae</taxon>
        <taxon>Vibrio</taxon>
    </lineage>
</organism>
<dbReference type="Proteomes" id="UP000198854">
    <property type="component" value="Unassembled WGS sequence"/>
</dbReference>
<dbReference type="STRING" id="861298.SAMN04488136_13425"/>
<gene>
    <name evidence="1" type="ORF">SAMN04488136_13425</name>
</gene>